<reference evidence="1 2" key="1">
    <citation type="submission" date="2014-06" db="EMBL/GenBank/DDBJ databases">
        <title>Bioinformatic genomic analysis of Bacillus phage Bobb.</title>
        <authorList>
            <person name="Lewis H.M.N."/>
            <person name="Temple L."/>
            <person name="Barth R.N."/>
            <person name="Bowles K.M."/>
            <person name="Churchin D.I."/>
            <person name="Scott-Croshaw C."/>
            <person name="Glasgow G.H."/>
            <person name="Gloe M.W."/>
            <person name="McGough T.M."/>
            <person name="Nutbrown S.A."/>
            <person name="Romulus S.R."/>
            <person name="Sanders K.A.M."/>
            <person name="Diachok C.R."/>
            <person name="Serigano J.P."/>
            <person name="Shin D."/>
            <person name="Suresh M.H."/>
            <person name="Conner A.R.N."/>
            <person name="Korba R.M."/>
            <person name="Livermore R.J."/>
            <person name="Rohlf M.B."/>
            <person name="Utterback S.D."/>
            <person name="Wilson V.E."/>
        </authorList>
    </citation>
    <scope>NUCLEOTIDE SEQUENCE [LARGE SCALE GENOMIC DNA]</scope>
</reference>
<protein>
    <submittedName>
        <fullName evidence="1">Uncharacterized protein</fullName>
    </submittedName>
</protein>
<proteinExistence type="predicted"/>
<dbReference type="KEGG" id="vg:20283428"/>
<name>A0A076G6X2_9CAUD</name>
<evidence type="ECO:0000313" key="2">
    <source>
        <dbReference type="Proteomes" id="UP000028664"/>
    </source>
</evidence>
<dbReference type="EMBL" id="KM051843">
    <property type="protein sequence ID" value="AII28042.1"/>
    <property type="molecule type" value="Genomic_DNA"/>
</dbReference>
<evidence type="ECO:0000313" key="1">
    <source>
        <dbReference type="EMBL" id="AII28042.1"/>
    </source>
</evidence>
<organism evidence="1 2">
    <name type="scientific">Bacillus phage Bobb</name>
    <dbReference type="NCBI Taxonomy" id="1527469"/>
    <lineage>
        <taxon>Viruses</taxon>
        <taxon>Duplodnaviria</taxon>
        <taxon>Heunggongvirae</taxon>
        <taxon>Uroviricota</taxon>
        <taxon>Caudoviricetes</taxon>
        <taxon>Herelleviridae</taxon>
        <taxon>Bastillevirinae</taxon>
        <taxon>Agatevirus</taxon>
        <taxon>Agatevirus bobb</taxon>
    </lineage>
</organism>
<keyword evidence="2" id="KW-1185">Reference proteome</keyword>
<dbReference type="GeneID" id="20283428"/>
<dbReference type="RefSeq" id="YP_009056410.1">
    <property type="nucleotide sequence ID" value="NC_024792.1"/>
</dbReference>
<accession>A0A076G6X2</accession>
<sequence>MGAETIQELIDLLQQVEDKSQTIYVWDRFGYCGTGLTLEIEKGQEEKLLIIESD</sequence>
<dbReference type="Proteomes" id="UP000028664">
    <property type="component" value="Segment"/>
</dbReference>